<keyword evidence="2" id="KW-1185">Reference proteome</keyword>
<organism evidence="1 2">
    <name type="scientific">Feifania hominis</name>
    <dbReference type="NCBI Taxonomy" id="2763660"/>
    <lineage>
        <taxon>Bacteria</taxon>
        <taxon>Bacillati</taxon>
        <taxon>Bacillota</taxon>
        <taxon>Clostridia</taxon>
        <taxon>Eubacteriales</taxon>
        <taxon>Feifaniaceae</taxon>
        <taxon>Feifania</taxon>
    </lineage>
</organism>
<dbReference type="SUPFAM" id="SSF48695">
    <property type="entry name" value="Multiheme cytochromes"/>
    <property type="match status" value="1"/>
</dbReference>
<dbReference type="Proteomes" id="UP000620366">
    <property type="component" value="Unassembled WGS sequence"/>
</dbReference>
<proteinExistence type="predicted"/>
<accession>A0A926DF87</accession>
<dbReference type="RefSeq" id="WP_249299675.1">
    <property type="nucleotide sequence ID" value="NZ_JACRSP010000002.1"/>
</dbReference>
<dbReference type="InterPro" id="IPR010181">
    <property type="entry name" value="CGCAxxGCC_motif"/>
</dbReference>
<evidence type="ECO:0000313" key="1">
    <source>
        <dbReference type="EMBL" id="MBC8535935.1"/>
    </source>
</evidence>
<sequence length="148" mass="15648">MTRDKLANSYHERGFNCAQAVLASFCAETGLDERTALAVAGGFGGGLRHGDVCGAVSGAIMAIGLTHPYNTEGDAAAKGKIAELTREFHRRFLKSHPALTCRELLGVDISTPEVLAEAQSSGLMKGRCPGFIGDAALLCEQLLNEQKQ</sequence>
<protein>
    <submittedName>
        <fullName evidence="1">C_GCAxxG_C_C family protein</fullName>
    </submittedName>
</protein>
<dbReference type="InterPro" id="IPR036280">
    <property type="entry name" value="Multihaem_cyt_sf"/>
</dbReference>
<name>A0A926DF87_9FIRM</name>
<reference evidence="1" key="1">
    <citation type="submission" date="2020-08" db="EMBL/GenBank/DDBJ databases">
        <title>Genome public.</title>
        <authorList>
            <person name="Liu C."/>
            <person name="Sun Q."/>
        </authorList>
    </citation>
    <scope>NUCLEOTIDE SEQUENCE</scope>
    <source>
        <strain evidence="1">BX7</strain>
    </source>
</reference>
<dbReference type="Pfam" id="PF09719">
    <property type="entry name" value="C_GCAxxG_C_C"/>
    <property type="match status" value="1"/>
</dbReference>
<gene>
    <name evidence="1" type="ORF">H8695_04430</name>
</gene>
<dbReference type="EMBL" id="JACRSP010000002">
    <property type="protein sequence ID" value="MBC8535935.1"/>
    <property type="molecule type" value="Genomic_DNA"/>
</dbReference>
<dbReference type="NCBIfam" id="TIGR01909">
    <property type="entry name" value="C_GCAxxG_C_C"/>
    <property type="match status" value="1"/>
</dbReference>
<dbReference type="AlphaFoldDB" id="A0A926DF87"/>
<evidence type="ECO:0000313" key="2">
    <source>
        <dbReference type="Proteomes" id="UP000620366"/>
    </source>
</evidence>
<comment type="caution">
    <text evidence="1">The sequence shown here is derived from an EMBL/GenBank/DDBJ whole genome shotgun (WGS) entry which is preliminary data.</text>
</comment>